<dbReference type="AlphaFoldDB" id="A0A024QGD9"/>
<keyword evidence="2" id="KW-1185">Reference proteome</keyword>
<name>A0A024QGD9_9BACI</name>
<evidence type="ECO:0000313" key="1">
    <source>
        <dbReference type="EMBL" id="CDQ41275.1"/>
    </source>
</evidence>
<dbReference type="eggNOG" id="COG0154">
    <property type="taxonomic scope" value="Bacteria"/>
</dbReference>
<organism evidence="1 2">
    <name type="scientific">Virgibacillus massiliensis</name>
    <dbReference type="NCBI Taxonomy" id="1462526"/>
    <lineage>
        <taxon>Bacteria</taxon>
        <taxon>Bacillati</taxon>
        <taxon>Bacillota</taxon>
        <taxon>Bacilli</taxon>
        <taxon>Bacillales</taxon>
        <taxon>Bacillaceae</taxon>
        <taxon>Virgibacillus</taxon>
    </lineage>
</organism>
<reference evidence="1 2" key="1">
    <citation type="submission" date="2014-03" db="EMBL/GenBank/DDBJ databases">
        <authorList>
            <person name="Urmite Genomes U."/>
        </authorList>
    </citation>
    <scope>NUCLEOTIDE SEQUENCE [LARGE SCALE GENOMIC DNA]</scope>
    <source>
        <strain evidence="1 2">Vm-5</strain>
    </source>
</reference>
<dbReference type="EMBL" id="CCDP010000002">
    <property type="protein sequence ID" value="CDQ41275.1"/>
    <property type="molecule type" value="Genomic_DNA"/>
</dbReference>
<evidence type="ECO:0000313" key="2">
    <source>
        <dbReference type="Proteomes" id="UP000028875"/>
    </source>
</evidence>
<dbReference type="STRING" id="1462526.BN990_03636"/>
<sequence>MKKVHPFQGMETFFYDLEQYIKHLNPDDETLTMANVFHRSGIIPWTVDGPLGMVHDFVNEEAANVHHGSLLNLTQFQEIKEKLLHMINMVLNKVGLDGFVYPQMSEAIPGIKAEQVASTTIPEINISGLPLITVPAGYYTMVHPLLWLFGENVE</sequence>
<reference evidence="2" key="2">
    <citation type="submission" date="2014-05" db="EMBL/GenBank/DDBJ databases">
        <title>Draft genome sequence of Virgibacillus massiliensis Vm-5.</title>
        <authorList>
            <person name="Khelaifia S."/>
            <person name="Croce O."/>
            <person name="Lagier J.C."/>
            <person name="Raoult D."/>
        </authorList>
    </citation>
    <scope>NUCLEOTIDE SEQUENCE [LARGE SCALE GENOMIC DNA]</scope>
    <source>
        <strain evidence="2">Vm-5</strain>
    </source>
</reference>
<accession>A0A024QGD9</accession>
<dbReference type="Proteomes" id="UP000028875">
    <property type="component" value="Unassembled WGS sequence"/>
</dbReference>
<gene>
    <name evidence="1" type="ORF">BN990_03636</name>
</gene>
<comment type="caution">
    <text evidence="1">The sequence shown here is derived from an EMBL/GenBank/DDBJ whole genome shotgun (WGS) entry which is preliminary data.</text>
</comment>
<proteinExistence type="predicted"/>
<protein>
    <submittedName>
        <fullName evidence="1">Uncharacterized protein</fullName>
    </submittedName>
</protein>